<dbReference type="InterPro" id="IPR036942">
    <property type="entry name" value="Beta-barrel_TonB_sf"/>
</dbReference>
<keyword evidence="4 7" id="KW-0812">Transmembrane</keyword>
<evidence type="ECO:0000313" key="9">
    <source>
        <dbReference type="Proteomes" id="UP000262878"/>
    </source>
</evidence>
<keyword evidence="2 7" id="KW-0813">Transport</keyword>
<evidence type="ECO:0000256" key="2">
    <source>
        <dbReference type="ARBA" id="ARBA00022448"/>
    </source>
</evidence>
<evidence type="ECO:0000256" key="7">
    <source>
        <dbReference type="PROSITE-ProRule" id="PRU01360"/>
    </source>
</evidence>
<comment type="caution">
    <text evidence="8">The sequence shown here is derived from an EMBL/GenBank/DDBJ whole genome shotgun (WGS) entry which is preliminary data.</text>
</comment>
<dbReference type="PROSITE" id="PS52016">
    <property type="entry name" value="TONB_DEPENDENT_REC_3"/>
    <property type="match status" value="1"/>
</dbReference>
<evidence type="ECO:0000256" key="6">
    <source>
        <dbReference type="ARBA" id="ARBA00023237"/>
    </source>
</evidence>
<keyword evidence="5 7" id="KW-0472">Membrane</keyword>
<dbReference type="SUPFAM" id="SSF56935">
    <property type="entry name" value="Porins"/>
    <property type="match status" value="1"/>
</dbReference>
<dbReference type="EMBL" id="DMUP01000070">
    <property type="protein sequence ID" value="HAR55795.1"/>
    <property type="molecule type" value="Genomic_DNA"/>
</dbReference>
<dbReference type="AlphaFoldDB" id="A0A348WMN3"/>
<sequence length="35" mass="4263">VNNLFDRDYFENSYHQLWTMPGSPTNYTVSVKYQF</sequence>
<accession>A0A348WMN3</accession>
<dbReference type="InterPro" id="IPR039426">
    <property type="entry name" value="TonB-dep_rcpt-like"/>
</dbReference>
<gene>
    <name evidence="8" type="ORF">DCR58_03305</name>
</gene>
<evidence type="ECO:0000313" key="8">
    <source>
        <dbReference type="EMBL" id="HAR55795.1"/>
    </source>
</evidence>
<proteinExistence type="inferred from homology"/>
<organism evidence="8 9">
    <name type="scientific">Idiomarina baltica</name>
    <dbReference type="NCBI Taxonomy" id="190892"/>
    <lineage>
        <taxon>Bacteria</taxon>
        <taxon>Pseudomonadati</taxon>
        <taxon>Pseudomonadota</taxon>
        <taxon>Gammaproteobacteria</taxon>
        <taxon>Alteromonadales</taxon>
        <taxon>Idiomarinaceae</taxon>
        <taxon>Idiomarina</taxon>
    </lineage>
</organism>
<evidence type="ECO:0000256" key="4">
    <source>
        <dbReference type="ARBA" id="ARBA00022692"/>
    </source>
</evidence>
<evidence type="ECO:0000256" key="1">
    <source>
        <dbReference type="ARBA" id="ARBA00004571"/>
    </source>
</evidence>
<dbReference type="GO" id="GO:0009279">
    <property type="term" value="C:cell outer membrane"/>
    <property type="evidence" value="ECO:0007669"/>
    <property type="project" value="UniProtKB-SubCell"/>
</dbReference>
<name>A0A348WMN3_9GAMM</name>
<keyword evidence="3 7" id="KW-1134">Transmembrane beta strand</keyword>
<keyword evidence="6 7" id="KW-0998">Cell outer membrane</keyword>
<comment type="similarity">
    <text evidence="7">Belongs to the TonB-dependent receptor family.</text>
</comment>
<feature type="non-terminal residue" evidence="8">
    <location>
        <position position="1"/>
    </location>
</feature>
<comment type="subcellular location">
    <subcellularLocation>
        <location evidence="1 7">Cell outer membrane</location>
        <topology evidence="1 7">Multi-pass membrane protein</topology>
    </subcellularLocation>
</comment>
<protein>
    <submittedName>
        <fullName evidence="8">Uncharacterized protein</fullName>
    </submittedName>
</protein>
<evidence type="ECO:0000256" key="3">
    <source>
        <dbReference type="ARBA" id="ARBA00022452"/>
    </source>
</evidence>
<dbReference type="Proteomes" id="UP000262878">
    <property type="component" value="Unassembled WGS sequence"/>
</dbReference>
<reference evidence="8 9" key="1">
    <citation type="journal article" date="2018" name="Nat. Biotechnol.">
        <title>A standardized bacterial taxonomy based on genome phylogeny substantially revises the tree of life.</title>
        <authorList>
            <person name="Parks D.H."/>
            <person name="Chuvochina M."/>
            <person name="Waite D.W."/>
            <person name="Rinke C."/>
            <person name="Skarshewski A."/>
            <person name="Chaumeil P.A."/>
            <person name="Hugenholtz P."/>
        </authorList>
    </citation>
    <scope>NUCLEOTIDE SEQUENCE [LARGE SCALE GENOMIC DNA]</scope>
    <source>
        <strain evidence="8">UBA9360</strain>
    </source>
</reference>
<dbReference type="Gene3D" id="2.40.170.20">
    <property type="entry name" value="TonB-dependent receptor, beta-barrel domain"/>
    <property type="match status" value="1"/>
</dbReference>
<evidence type="ECO:0000256" key="5">
    <source>
        <dbReference type="ARBA" id="ARBA00023136"/>
    </source>
</evidence>